<sequence length="222" mass="25882">MEVVMFCNNRLKSLRTKQKVSQTTVAEHLGVTRAAYNSWEKGKYIPNKKNLDELALYFNVETTYFESEYEIVNKYLQLNEINQKKLLTMANELYVSQLYKYQVHAKLSAGLGNFYYEDYEFDTVYFDKDISYDIASWIDGDSMEPKYHSGDVALIKKTGYDFDGLDYAVVYNEETYIKKVFLEENTVRLVSINDNYKDIIAPIEEVNIVGVVTDSFKPIKEV</sequence>
<keyword evidence="2" id="KW-0238">DNA-binding</keyword>
<dbReference type="SUPFAM" id="SSF51306">
    <property type="entry name" value="LexA/Signal peptidase"/>
    <property type="match status" value="1"/>
</dbReference>
<protein>
    <submittedName>
        <fullName evidence="5">Peptidase S24-like protein</fullName>
    </submittedName>
</protein>
<dbReference type="Pfam" id="PF01381">
    <property type="entry name" value="HTH_3"/>
    <property type="match status" value="1"/>
</dbReference>
<dbReference type="InterPro" id="IPR010982">
    <property type="entry name" value="Lambda_DNA-bd_dom_sf"/>
</dbReference>
<dbReference type="InterPro" id="IPR036286">
    <property type="entry name" value="LexA/Signal_pep-like_sf"/>
</dbReference>
<keyword evidence="1" id="KW-0805">Transcription regulation</keyword>
<dbReference type="InterPro" id="IPR039418">
    <property type="entry name" value="LexA-like"/>
</dbReference>
<evidence type="ECO:0000256" key="1">
    <source>
        <dbReference type="ARBA" id="ARBA00023015"/>
    </source>
</evidence>
<dbReference type="PATRIC" id="fig|1379.3.peg.863"/>
<dbReference type="Pfam" id="PF00717">
    <property type="entry name" value="Peptidase_S24"/>
    <property type="match status" value="1"/>
</dbReference>
<evidence type="ECO:0000256" key="2">
    <source>
        <dbReference type="ARBA" id="ARBA00023125"/>
    </source>
</evidence>
<reference evidence="6" key="1">
    <citation type="submission" date="2016-01" db="EMBL/GenBank/DDBJ databases">
        <authorList>
            <person name="Mitreva M."/>
            <person name="Pepin K.H."/>
            <person name="Mihindukulasuriya K.A."/>
            <person name="Fulton R."/>
            <person name="Fronick C."/>
            <person name="O'Laughlin M."/>
            <person name="Miner T."/>
            <person name="Herter B."/>
            <person name="Rosa B.A."/>
            <person name="Cordes M."/>
            <person name="Tomlinson C."/>
            <person name="Wollam A."/>
            <person name="Palsikar V.B."/>
            <person name="Mardis E.R."/>
            <person name="Wilson R.K."/>
        </authorList>
    </citation>
    <scope>NUCLEOTIDE SEQUENCE [LARGE SCALE GENOMIC DNA]</scope>
    <source>
        <strain evidence="6">DNF01167</strain>
    </source>
</reference>
<evidence type="ECO:0000259" key="4">
    <source>
        <dbReference type="PROSITE" id="PS50943"/>
    </source>
</evidence>
<keyword evidence="3" id="KW-0804">Transcription</keyword>
<proteinExistence type="predicted"/>
<evidence type="ECO:0000313" key="6">
    <source>
        <dbReference type="Proteomes" id="UP000070355"/>
    </source>
</evidence>
<name>A0A133ZXN1_9BACL</name>
<feature type="domain" description="HTH cro/C1-type" evidence="4">
    <location>
        <begin position="11"/>
        <end position="65"/>
    </location>
</feature>
<dbReference type="PANTHER" id="PTHR40661:SF1">
    <property type="entry name" value="HTH CRO_C1-TYPE DOMAIN-CONTAINING PROTEIN"/>
    <property type="match status" value="1"/>
</dbReference>
<organism evidence="5 6">
    <name type="scientific">Gemella haemolysans</name>
    <dbReference type="NCBI Taxonomy" id="1379"/>
    <lineage>
        <taxon>Bacteria</taxon>
        <taxon>Bacillati</taxon>
        <taxon>Bacillota</taxon>
        <taxon>Bacilli</taxon>
        <taxon>Bacillales</taxon>
        <taxon>Gemellaceae</taxon>
        <taxon>Gemella</taxon>
    </lineage>
</organism>
<dbReference type="PANTHER" id="PTHR40661">
    <property type="match status" value="1"/>
</dbReference>
<dbReference type="InterPro" id="IPR001387">
    <property type="entry name" value="Cro/C1-type_HTH"/>
</dbReference>
<evidence type="ECO:0000313" key="5">
    <source>
        <dbReference type="EMBL" id="KXB60194.1"/>
    </source>
</evidence>
<accession>A0A133ZXN1</accession>
<dbReference type="InterPro" id="IPR015927">
    <property type="entry name" value="Peptidase_S24_S26A/B/C"/>
</dbReference>
<dbReference type="Gene3D" id="2.10.109.10">
    <property type="entry name" value="Umud Fragment, subunit A"/>
    <property type="match status" value="1"/>
</dbReference>
<dbReference type="SMART" id="SM00530">
    <property type="entry name" value="HTH_XRE"/>
    <property type="match status" value="1"/>
</dbReference>
<dbReference type="AlphaFoldDB" id="A0A133ZXN1"/>
<dbReference type="SUPFAM" id="SSF47413">
    <property type="entry name" value="lambda repressor-like DNA-binding domains"/>
    <property type="match status" value="1"/>
</dbReference>
<dbReference type="GO" id="GO:0003677">
    <property type="term" value="F:DNA binding"/>
    <property type="evidence" value="ECO:0007669"/>
    <property type="project" value="UniProtKB-KW"/>
</dbReference>
<evidence type="ECO:0000256" key="3">
    <source>
        <dbReference type="ARBA" id="ARBA00023163"/>
    </source>
</evidence>
<dbReference type="Gene3D" id="1.10.260.40">
    <property type="entry name" value="lambda repressor-like DNA-binding domains"/>
    <property type="match status" value="1"/>
</dbReference>
<dbReference type="EMBL" id="LSDC01000059">
    <property type="protein sequence ID" value="KXB60194.1"/>
    <property type="molecule type" value="Genomic_DNA"/>
</dbReference>
<gene>
    <name evidence="5" type="ORF">HMPREF3186_00882</name>
</gene>
<dbReference type="STRING" id="1379.HMPREF3186_00882"/>
<dbReference type="PROSITE" id="PS50943">
    <property type="entry name" value="HTH_CROC1"/>
    <property type="match status" value="1"/>
</dbReference>
<dbReference type="CDD" id="cd06529">
    <property type="entry name" value="S24_LexA-like"/>
    <property type="match status" value="1"/>
</dbReference>
<dbReference type="CDD" id="cd00093">
    <property type="entry name" value="HTH_XRE"/>
    <property type="match status" value="1"/>
</dbReference>
<comment type="caution">
    <text evidence="5">The sequence shown here is derived from an EMBL/GenBank/DDBJ whole genome shotgun (WGS) entry which is preliminary data.</text>
</comment>
<dbReference type="Proteomes" id="UP000070355">
    <property type="component" value="Unassembled WGS sequence"/>
</dbReference>